<proteinExistence type="predicted"/>
<keyword evidence="2" id="KW-1185">Reference proteome</keyword>
<evidence type="ECO:0000313" key="1">
    <source>
        <dbReference type="EMBL" id="AYL93798.1"/>
    </source>
</evidence>
<name>A0A494VR37_9SPHI</name>
<dbReference type="Proteomes" id="UP000270046">
    <property type="component" value="Chromosome"/>
</dbReference>
<evidence type="ECO:0000313" key="2">
    <source>
        <dbReference type="Proteomes" id="UP000270046"/>
    </source>
</evidence>
<dbReference type="EMBL" id="CP032869">
    <property type="protein sequence ID" value="AYL93798.1"/>
    <property type="molecule type" value="Genomic_DNA"/>
</dbReference>
<dbReference type="InterPro" id="IPR037883">
    <property type="entry name" value="Knr4/Smi1-like_sf"/>
</dbReference>
<reference evidence="1 2" key="1">
    <citation type="submission" date="2018-10" db="EMBL/GenBank/DDBJ databases">
        <title>Genome sequencing of Mucilaginibacter sp. HYN0043.</title>
        <authorList>
            <person name="Kim M."/>
            <person name="Yi H."/>
        </authorList>
    </citation>
    <scope>NUCLEOTIDE SEQUENCE [LARGE SCALE GENOMIC DNA]</scope>
    <source>
        <strain evidence="1 2">HYN0043</strain>
    </source>
</reference>
<dbReference type="RefSeq" id="WP_119407520.1">
    <property type="nucleotide sequence ID" value="NZ_CP032869.1"/>
</dbReference>
<accession>A0A494VR37</accession>
<dbReference type="OrthoDB" id="893746at2"/>
<dbReference type="AlphaFoldDB" id="A0A494VR37"/>
<dbReference type="Gene3D" id="3.40.1580.10">
    <property type="entry name" value="SMI1/KNR4-like"/>
    <property type="match status" value="1"/>
</dbReference>
<dbReference type="KEGG" id="muh:HYN43_000140"/>
<protein>
    <recommendedName>
        <fullName evidence="3">SMI1/KNR4 family protein</fullName>
    </recommendedName>
</protein>
<sequence>MDLLILKLYLLFIELNYLNVDKFKSVLRKGLFSVDIIERKTLSNDKMEQLELLLNKYRFERRSQSLEQCILEAIPFQLPGDYKFYLKNYEPFEGPMGSQYVQFWKTDELLENNQGYGILNISLMFSALGVTVRASL</sequence>
<organism evidence="1 2">
    <name type="scientific">Mucilaginibacter celer</name>
    <dbReference type="NCBI Taxonomy" id="2305508"/>
    <lineage>
        <taxon>Bacteria</taxon>
        <taxon>Pseudomonadati</taxon>
        <taxon>Bacteroidota</taxon>
        <taxon>Sphingobacteriia</taxon>
        <taxon>Sphingobacteriales</taxon>
        <taxon>Sphingobacteriaceae</taxon>
        <taxon>Mucilaginibacter</taxon>
    </lineage>
</organism>
<evidence type="ECO:0008006" key="3">
    <source>
        <dbReference type="Google" id="ProtNLM"/>
    </source>
</evidence>
<gene>
    <name evidence="1" type="ORF">HYN43_000140</name>
</gene>